<dbReference type="Pfam" id="PF04145">
    <property type="entry name" value="Ctr"/>
    <property type="match status" value="1"/>
</dbReference>
<keyword evidence="3 6" id="KW-0187">Copper transport</keyword>
<dbReference type="EMBL" id="JAWPEI010000008">
    <property type="protein sequence ID" value="KAK4718407.1"/>
    <property type="molecule type" value="Genomic_DNA"/>
</dbReference>
<evidence type="ECO:0000256" key="3">
    <source>
        <dbReference type="ARBA" id="ARBA00022796"/>
    </source>
</evidence>
<keyword evidence="4 6" id="KW-1133">Transmembrane helix</keyword>
<keyword evidence="6" id="KW-0186">Copper</keyword>
<keyword evidence="8" id="KW-1185">Reference proteome</keyword>
<keyword evidence="6" id="KW-0813">Transport</keyword>
<evidence type="ECO:0000256" key="1">
    <source>
        <dbReference type="ARBA" id="ARBA00006921"/>
    </source>
</evidence>
<dbReference type="GO" id="GO:0005886">
    <property type="term" value="C:plasma membrane"/>
    <property type="evidence" value="ECO:0007669"/>
    <property type="project" value="TreeGrafter"/>
</dbReference>
<evidence type="ECO:0000256" key="6">
    <source>
        <dbReference type="RuleBase" id="RU367022"/>
    </source>
</evidence>
<comment type="caution">
    <text evidence="7">The sequence shown here is derived from an EMBL/GenBank/DDBJ whole genome shotgun (WGS) entry which is preliminary data.</text>
</comment>
<protein>
    <recommendedName>
        <fullName evidence="6">Copper transport protein</fullName>
    </recommendedName>
</protein>
<dbReference type="PANTHER" id="PTHR12483">
    <property type="entry name" value="SOLUTE CARRIER FAMILY 31 COPPER TRANSPORTERS"/>
    <property type="match status" value="1"/>
</dbReference>
<evidence type="ECO:0000313" key="8">
    <source>
        <dbReference type="Proteomes" id="UP001311915"/>
    </source>
</evidence>
<dbReference type="PANTHER" id="PTHR12483:SF98">
    <property type="entry name" value="COPPER TRANSPORT PROTEIN"/>
    <property type="match status" value="1"/>
</dbReference>
<feature type="transmembrane region" description="Helical" evidence="6">
    <location>
        <begin position="51"/>
        <end position="79"/>
    </location>
</feature>
<comment type="similarity">
    <text evidence="1 6">Belongs to the copper transporter (Ctr) (TC 1.A.56) family. SLC31A subfamily.</text>
</comment>
<evidence type="ECO:0000256" key="2">
    <source>
        <dbReference type="ARBA" id="ARBA00022692"/>
    </source>
</evidence>
<organism evidence="7 8">
    <name type="scientific">Solanum pinnatisectum</name>
    <name type="common">tansyleaf nightshade</name>
    <dbReference type="NCBI Taxonomy" id="50273"/>
    <lineage>
        <taxon>Eukaryota</taxon>
        <taxon>Viridiplantae</taxon>
        <taxon>Streptophyta</taxon>
        <taxon>Embryophyta</taxon>
        <taxon>Tracheophyta</taxon>
        <taxon>Spermatophyta</taxon>
        <taxon>Magnoliopsida</taxon>
        <taxon>eudicotyledons</taxon>
        <taxon>Gunneridae</taxon>
        <taxon>Pentapetalae</taxon>
        <taxon>asterids</taxon>
        <taxon>lamiids</taxon>
        <taxon>Solanales</taxon>
        <taxon>Solanaceae</taxon>
        <taxon>Solanoideae</taxon>
        <taxon>Solaneae</taxon>
        <taxon>Solanum</taxon>
    </lineage>
</organism>
<evidence type="ECO:0000256" key="4">
    <source>
        <dbReference type="ARBA" id="ARBA00022989"/>
    </source>
</evidence>
<sequence length="113" mass="12525">MYILALVVVFFMTIFIEFLSDSNYVNKSNVDLLTSRTSQTTLYGLRIGLTYVVMLVVISFNGGVFLVVIVGHSLGFLFFGSRIFKKSSSGKNLNLPPMSCSCLKARLVIRGDI</sequence>
<dbReference type="AlphaFoldDB" id="A0AAV9L2G0"/>
<keyword evidence="6" id="KW-0406">Ion transport</keyword>
<keyword evidence="5 6" id="KW-0472">Membrane</keyword>
<accession>A0AAV9L2G0</accession>
<dbReference type="GO" id="GO:0005375">
    <property type="term" value="F:copper ion transmembrane transporter activity"/>
    <property type="evidence" value="ECO:0007669"/>
    <property type="project" value="UniProtKB-UniRule"/>
</dbReference>
<proteinExistence type="inferred from homology"/>
<evidence type="ECO:0000256" key="5">
    <source>
        <dbReference type="ARBA" id="ARBA00023136"/>
    </source>
</evidence>
<evidence type="ECO:0000313" key="7">
    <source>
        <dbReference type="EMBL" id="KAK4718407.1"/>
    </source>
</evidence>
<name>A0AAV9L2G0_9SOLN</name>
<gene>
    <name evidence="7" type="ORF">R3W88_016745</name>
</gene>
<dbReference type="InterPro" id="IPR007274">
    <property type="entry name" value="Cop_transporter"/>
</dbReference>
<keyword evidence="2 6" id="KW-0812">Transmembrane</keyword>
<reference evidence="7 8" key="1">
    <citation type="submission" date="2023-10" db="EMBL/GenBank/DDBJ databases">
        <title>Genome-Wide Identification Analysis in wild type Solanum Pinnatisectum Reveals Some Genes Defensing Phytophthora Infestans.</title>
        <authorList>
            <person name="Sun C."/>
        </authorList>
    </citation>
    <scope>NUCLEOTIDE SEQUENCE [LARGE SCALE GENOMIC DNA]</scope>
    <source>
        <strain evidence="7">LQN</strain>
        <tissue evidence="7">Leaf</tissue>
    </source>
</reference>
<dbReference type="Proteomes" id="UP001311915">
    <property type="component" value="Unassembled WGS sequence"/>
</dbReference>
<comment type="subcellular location">
    <subcellularLocation>
        <location evidence="6">Membrane</location>
        <topology evidence="6">Multi-pass membrane protein</topology>
    </subcellularLocation>
</comment>